<dbReference type="Proteomes" id="UP000231092">
    <property type="component" value="Unassembled WGS sequence"/>
</dbReference>
<dbReference type="EMBL" id="PGET01000001">
    <property type="protein sequence ID" value="PJJ29123.1"/>
    <property type="molecule type" value="Genomic_DNA"/>
</dbReference>
<dbReference type="Pfam" id="PF00300">
    <property type="entry name" value="His_Phos_1"/>
    <property type="match status" value="1"/>
</dbReference>
<dbReference type="PANTHER" id="PTHR48100">
    <property type="entry name" value="BROAD-SPECIFICITY PHOSPHATASE YOR283W-RELATED"/>
    <property type="match status" value="1"/>
</dbReference>
<gene>
    <name evidence="1" type="ORF">H171_2654</name>
</gene>
<dbReference type="PANTHER" id="PTHR48100:SF1">
    <property type="entry name" value="HISTIDINE PHOSPHATASE FAMILY PROTEIN-RELATED"/>
    <property type="match status" value="1"/>
</dbReference>
<evidence type="ECO:0000313" key="1">
    <source>
        <dbReference type="EMBL" id="PJJ29123.1"/>
    </source>
</evidence>
<protein>
    <submittedName>
        <fullName evidence="1">Putative phosphoglycerate mutase</fullName>
    </submittedName>
</protein>
<reference evidence="1 2" key="1">
    <citation type="submission" date="2017-11" db="EMBL/GenBank/DDBJ databases">
        <title>Understudied soil microbes with underappreciated capabilities: Untangling the Clostridium saccharolyticum group.</title>
        <authorList>
            <person name="Leschine S."/>
        </authorList>
    </citation>
    <scope>NUCLEOTIDE SEQUENCE [LARGE SCALE GENOMIC DNA]</scope>
    <source>
        <strain evidence="1 2">18A</strain>
    </source>
</reference>
<dbReference type="OrthoDB" id="9782128at2"/>
<dbReference type="SUPFAM" id="SSF53254">
    <property type="entry name" value="Phosphoglycerate mutase-like"/>
    <property type="match status" value="1"/>
</dbReference>
<dbReference type="Gene3D" id="3.40.50.1240">
    <property type="entry name" value="Phosphoglycerate mutase-like"/>
    <property type="match status" value="1"/>
</dbReference>
<organism evidence="1 2">
    <name type="scientific">[Clostridium] celerecrescens 18A</name>
    <dbReference type="NCBI Taxonomy" id="1286362"/>
    <lineage>
        <taxon>Bacteria</taxon>
        <taxon>Bacillati</taxon>
        <taxon>Bacillota</taxon>
        <taxon>Clostridia</taxon>
        <taxon>Lachnospirales</taxon>
        <taxon>Lachnospiraceae</taxon>
        <taxon>Lacrimispora</taxon>
    </lineage>
</organism>
<dbReference type="AlphaFoldDB" id="A0A2M8Z6R4"/>
<dbReference type="CDD" id="cd07067">
    <property type="entry name" value="HP_PGM_like"/>
    <property type="match status" value="1"/>
</dbReference>
<dbReference type="InterPro" id="IPR029033">
    <property type="entry name" value="His_PPase_superfam"/>
</dbReference>
<dbReference type="GO" id="GO:0005737">
    <property type="term" value="C:cytoplasm"/>
    <property type="evidence" value="ECO:0007669"/>
    <property type="project" value="TreeGrafter"/>
</dbReference>
<dbReference type="RefSeq" id="WP_100307517.1">
    <property type="nucleotide sequence ID" value="NZ_PGET01000001.1"/>
</dbReference>
<dbReference type="InterPro" id="IPR013078">
    <property type="entry name" value="His_Pase_superF_clade-1"/>
</dbReference>
<evidence type="ECO:0000313" key="2">
    <source>
        <dbReference type="Proteomes" id="UP000231092"/>
    </source>
</evidence>
<sequence>MKLILIRHGEPDYSIDSLTEKGWKEADLLSERISKLSVSAFYCSPLGRAKDTAKATLQSLHAEAEILPWLREFHAPVDNGAGETKTIPWDFMPGYWTNQKELYDRDLWFENERMKTGPVKEEYEKVAAGLDEILKKHGYLREGGMYRAVPGSDGTIVLFCHFGVICVMLSHLLGIPAPLLWHGIFLAPSSVTTLETEERIEGEAYFRCKGMGDTAHLYVKDEPASNAGFFPRQTNQKNPNAHQ</sequence>
<accession>A0A2M8Z6R4</accession>
<comment type="caution">
    <text evidence="1">The sequence shown here is derived from an EMBL/GenBank/DDBJ whole genome shotgun (WGS) entry which is preliminary data.</text>
</comment>
<proteinExistence type="predicted"/>
<dbReference type="InterPro" id="IPR050275">
    <property type="entry name" value="PGM_Phosphatase"/>
</dbReference>
<dbReference type="GO" id="GO:0016791">
    <property type="term" value="F:phosphatase activity"/>
    <property type="evidence" value="ECO:0007669"/>
    <property type="project" value="TreeGrafter"/>
</dbReference>
<dbReference type="SMART" id="SM00855">
    <property type="entry name" value="PGAM"/>
    <property type="match status" value="1"/>
</dbReference>
<name>A0A2M8Z6R4_9FIRM</name>